<gene>
    <name evidence="2" type="ORF">KTH90_00745</name>
</gene>
<evidence type="ECO:0000313" key="2">
    <source>
        <dbReference type="EMBL" id="MBU9724531.1"/>
    </source>
</evidence>
<dbReference type="Proteomes" id="UP001314681">
    <property type="component" value="Unassembled WGS sequence"/>
</dbReference>
<feature type="region of interest" description="Disordered" evidence="1">
    <location>
        <begin position="1"/>
        <end position="34"/>
    </location>
</feature>
<comment type="caution">
    <text evidence="2">The sequence shown here is derived from an EMBL/GenBank/DDBJ whole genome shotgun (WGS) entry which is preliminary data.</text>
</comment>
<proteinExistence type="predicted"/>
<dbReference type="EMBL" id="JAHQCX010000001">
    <property type="protein sequence ID" value="MBU9724531.1"/>
    <property type="molecule type" value="Genomic_DNA"/>
</dbReference>
<feature type="region of interest" description="Disordered" evidence="1">
    <location>
        <begin position="59"/>
        <end position="98"/>
    </location>
</feature>
<evidence type="ECO:0000256" key="1">
    <source>
        <dbReference type="SAM" id="MobiDB-lite"/>
    </source>
</evidence>
<protein>
    <submittedName>
        <fullName evidence="2">Uncharacterized protein</fullName>
    </submittedName>
</protein>
<evidence type="ECO:0000313" key="3">
    <source>
        <dbReference type="Proteomes" id="UP001314681"/>
    </source>
</evidence>
<keyword evidence="3" id="KW-1185">Reference proteome</keyword>
<reference evidence="2 3" key="1">
    <citation type="submission" date="2021-06" db="EMBL/GenBank/DDBJ databases">
        <title>Description of novel taxa of the family Lachnospiraceae.</title>
        <authorList>
            <person name="Chaplin A.V."/>
            <person name="Sokolova S.R."/>
            <person name="Pikina A.P."/>
            <person name="Korzhanova M."/>
            <person name="Belova V."/>
            <person name="Korostin D."/>
            <person name="Efimov B.A."/>
        </authorList>
    </citation>
    <scope>NUCLEOTIDE SEQUENCE [LARGE SCALE GENOMIC DNA]</scope>
    <source>
        <strain evidence="2 3">ASD4241</strain>
    </source>
</reference>
<organism evidence="2 3">
    <name type="scientific">Diplocloster modestus</name>
    <dbReference type="NCBI Taxonomy" id="2850322"/>
    <lineage>
        <taxon>Bacteria</taxon>
        <taxon>Bacillati</taxon>
        <taxon>Bacillota</taxon>
        <taxon>Clostridia</taxon>
        <taxon>Lachnospirales</taxon>
        <taxon>Lachnospiraceae</taxon>
        <taxon>Diplocloster</taxon>
    </lineage>
</organism>
<dbReference type="RefSeq" id="WP_238726082.1">
    <property type="nucleotide sequence ID" value="NZ_JAHQCX010000001.1"/>
</dbReference>
<accession>A0ABS6K239</accession>
<sequence length="141" mass="14940">MRLSEKGPGLEQEEGRERGTGYPGPGGCPLRQAAHGNGWRTEAAVLAVILGCGLAPAAAKQNQDGEFGNRAYSPRTHDAFSVQRPLQVGGERRPASRIHRPDSVKQLRGCPMPRITAKTAASVLHPFPCAACRRGQPPGPG</sequence>
<name>A0ABS6K239_9FIRM</name>